<accession>A0A0P1BQN0</accession>
<dbReference type="Proteomes" id="UP000054845">
    <property type="component" value="Unassembled WGS sequence"/>
</dbReference>
<evidence type="ECO:0000313" key="1">
    <source>
        <dbReference type="EMBL" id="CEH18124.1"/>
    </source>
</evidence>
<evidence type="ECO:0000313" key="2">
    <source>
        <dbReference type="Proteomes" id="UP000054845"/>
    </source>
</evidence>
<protein>
    <submittedName>
        <fullName evidence="1">Uncharacterized protein</fullName>
    </submittedName>
</protein>
<proteinExistence type="predicted"/>
<dbReference type="EMBL" id="CCYA01000270">
    <property type="protein sequence ID" value="CEH18124.1"/>
    <property type="molecule type" value="Genomic_DNA"/>
</dbReference>
<reference evidence="1 2" key="1">
    <citation type="submission" date="2014-09" db="EMBL/GenBank/DDBJ databases">
        <authorList>
            <person name="Magalhaes I.L.F."/>
            <person name="Oliveira U."/>
            <person name="Santos F.R."/>
            <person name="Vidigal T.H.D.A."/>
            <person name="Brescovit A.D."/>
            <person name="Santos A.J."/>
        </authorList>
    </citation>
    <scope>NUCLEOTIDE SEQUENCE [LARGE SCALE GENOMIC DNA]</scope>
</reference>
<name>A0A0P1BQN0_9BASI</name>
<sequence>MSFRGSNLQGKGHIFTGVGAKPCMRRRGKPCIDPGANAKTLQISGLMFPELHL</sequence>
<organism evidence="1 2">
    <name type="scientific">Ceraceosorus bombacis</name>
    <dbReference type="NCBI Taxonomy" id="401625"/>
    <lineage>
        <taxon>Eukaryota</taxon>
        <taxon>Fungi</taxon>
        <taxon>Dikarya</taxon>
        <taxon>Basidiomycota</taxon>
        <taxon>Ustilaginomycotina</taxon>
        <taxon>Exobasidiomycetes</taxon>
        <taxon>Ceraceosorales</taxon>
        <taxon>Ceraceosoraceae</taxon>
        <taxon>Ceraceosorus</taxon>
    </lineage>
</organism>
<dbReference type="AlphaFoldDB" id="A0A0P1BQN0"/>
<keyword evidence="2" id="KW-1185">Reference proteome</keyword>